<feature type="transmembrane region" description="Helical" evidence="1">
    <location>
        <begin position="31"/>
        <end position="51"/>
    </location>
</feature>
<name>A0A0M6WKP4_9FIRM</name>
<feature type="transmembrane region" description="Helical" evidence="1">
    <location>
        <begin position="91"/>
        <end position="116"/>
    </location>
</feature>
<organism evidence="2 3">
    <name type="scientific">Roseburia inulinivorans</name>
    <dbReference type="NCBI Taxonomy" id="360807"/>
    <lineage>
        <taxon>Bacteria</taxon>
        <taxon>Bacillati</taxon>
        <taxon>Bacillota</taxon>
        <taxon>Clostridia</taxon>
        <taxon>Lachnospirales</taxon>
        <taxon>Lachnospiraceae</taxon>
        <taxon>Roseburia</taxon>
    </lineage>
</organism>
<dbReference type="STRING" id="360807.ERS852392_02187"/>
<keyword evidence="1" id="KW-1133">Transmembrane helix</keyword>
<dbReference type="InterPro" id="IPR019074">
    <property type="entry name" value="YabQ"/>
</dbReference>
<dbReference type="RefSeq" id="WP_181974211.1">
    <property type="nucleotide sequence ID" value="NZ_CVRS01000068.1"/>
</dbReference>
<protein>
    <submittedName>
        <fullName evidence="2">Spore cortex biosynthesis protein, YabQ-like protein</fullName>
    </submittedName>
</protein>
<evidence type="ECO:0000313" key="2">
    <source>
        <dbReference type="EMBL" id="CRL37600.1"/>
    </source>
</evidence>
<feature type="transmembrane region" description="Helical" evidence="1">
    <location>
        <begin position="63"/>
        <end position="85"/>
    </location>
</feature>
<proteinExistence type="predicted"/>
<dbReference type="Pfam" id="PF09578">
    <property type="entry name" value="Spore_YabQ"/>
    <property type="match status" value="1"/>
</dbReference>
<dbReference type="NCBIfam" id="TIGR02893">
    <property type="entry name" value="spore_yabQ"/>
    <property type="match status" value="1"/>
</dbReference>
<evidence type="ECO:0000256" key="1">
    <source>
        <dbReference type="SAM" id="Phobius"/>
    </source>
</evidence>
<keyword evidence="1" id="KW-0812">Transmembrane</keyword>
<dbReference type="AlphaFoldDB" id="A0A0M6WKP4"/>
<accession>A0A0M6WKP4</accession>
<keyword evidence="1" id="KW-0472">Membrane</keyword>
<sequence>MSGFVRLAEGILFWQVQETGSRVSEGIFTEAVFLGISVLVGMGLFLLYDIFRIFRRIVPHGAIWIGVEDFCYWLLCTAAVFLMLYQENDGMIRGFAIGGVIFGMILYFFLLSRFVVKVNVCILKKILGIAGRITGFVTKPFRKIGRKIISFLCKQLKKWIKMIKMSLCKL</sequence>
<reference evidence="3" key="1">
    <citation type="submission" date="2015-05" db="EMBL/GenBank/DDBJ databases">
        <authorList>
            <consortium name="Pathogen Informatics"/>
        </authorList>
    </citation>
    <scope>NUCLEOTIDE SEQUENCE [LARGE SCALE GENOMIC DNA]</scope>
    <source>
        <strain evidence="3">L1-83</strain>
    </source>
</reference>
<dbReference type="EMBL" id="CVRS01000068">
    <property type="protein sequence ID" value="CRL37600.1"/>
    <property type="molecule type" value="Genomic_DNA"/>
</dbReference>
<dbReference type="Proteomes" id="UP000049828">
    <property type="component" value="Unassembled WGS sequence"/>
</dbReference>
<evidence type="ECO:0000313" key="3">
    <source>
        <dbReference type="Proteomes" id="UP000049828"/>
    </source>
</evidence>
<keyword evidence="3" id="KW-1185">Reference proteome</keyword>
<gene>
    <name evidence="2" type="ORF">RIL183_20521</name>
</gene>